<feature type="signal peptide" evidence="1">
    <location>
        <begin position="1"/>
        <end position="19"/>
    </location>
</feature>
<organism evidence="2 3">
    <name type="scientific">Pyxidicoccus fallax</name>
    <dbReference type="NCBI Taxonomy" id="394095"/>
    <lineage>
        <taxon>Bacteria</taxon>
        <taxon>Pseudomonadati</taxon>
        <taxon>Myxococcota</taxon>
        <taxon>Myxococcia</taxon>
        <taxon>Myxococcales</taxon>
        <taxon>Cystobacterineae</taxon>
        <taxon>Myxococcaceae</taxon>
        <taxon>Pyxidicoccus</taxon>
    </lineage>
</organism>
<comment type="caution">
    <text evidence="2">The sequence shown here is derived from an EMBL/GenBank/DDBJ whole genome shotgun (WGS) entry which is preliminary data.</text>
</comment>
<evidence type="ECO:0008006" key="4">
    <source>
        <dbReference type="Google" id="ProtNLM"/>
    </source>
</evidence>
<gene>
    <name evidence="2" type="ORF">HG543_06225</name>
</gene>
<protein>
    <recommendedName>
        <fullName evidence="4">Lipoprotein</fullName>
    </recommendedName>
</protein>
<sequence>MLRNPVVRALALTAMAWVAGLGCGGGTLEAEPERETGNAEQEIGYCGPPNYTCPTLGTTCVRGSCLKQCDPEEPLCPVGQRCCVEYIPPGGPVVMPYCTSSCPSN</sequence>
<reference evidence="2 3" key="1">
    <citation type="submission" date="2020-04" db="EMBL/GenBank/DDBJ databases">
        <title>Draft genome of Pyxidicoccus fallax type strain.</title>
        <authorList>
            <person name="Whitworth D.E."/>
        </authorList>
    </citation>
    <scope>NUCLEOTIDE SEQUENCE [LARGE SCALE GENOMIC DNA]</scope>
    <source>
        <strain evidence="2 3">DSM 14698</strain>
    </source>
</reference>
<dbReference type="RefSeq" id="WP_169343752.1">
    <property type="nucleotide sequence ID" value="NZ_JABBJJ010000019.1"/>
</dbReference>
<feature type="chain" id="PRO_5032722415" description="Lipoprotein" evidence="1">
    <location>
        <begin position="20"/>
        <end position="105"/>
    </location>
</feature>
<dbReference type="AlphaFoldDB" id="A0A848L743"/>
<proteinExistence type="predicted"/>
<name>A0A848L743_9BACT</name>
<keyword evidence="3" id="KW-1185">Reference proteome</keyword>
<evidence type="ECO:0000313" key="2">
    <source>
        <dbReference type="EMBL" id="NMO14454.1"/>
    </source>
</evidence>
<dbReference type="Proteomes" id="UP000518300">
    <property type="component" value="Unassembled WGS sequence"/>
</dbReference>
<keyword evidence="1" id="KW-0732">Signal</keyword>
<accession>A0A848L743</accession>
<evidence type="ECO:0000256" key="1">
    <source>
        <dbReference type="SAM" id="SignalP"/>
    </source>
</evidence>
<evidence type="ECO:0000313" key="3">
    <source>
        <dbReference type="Proteomes" id="UP000518300"/>
    </source>
</evidence>
<dbReference type="PROSITE" id="PS51257">
    <property type="entry name" value="PROKAR_LIPOPROTEIN"/>
    <property type="match status" value="1"/>
</dbReference>
<dbReference type="EMBL" id="JABBJJ010000019">
    <property type="protein sequence ID" value="NMO14454.1"/>
    <property type="molecule type" value="Genomic_DNA"/>
</dbReference>